<dbReference type="HOGENOM" id="CLU_1128719_0_0_10"/>
<dbReference type="PATRIC" id="fig|63186.3.peg.434"/>
<proteinExistence type="predicted"/>
<dbReference type="Proteomes" id="UP000008898">
    <property type="component" value="Chromosome"/>
</dbReference>
<evidence type="ECO:0000313" key="2">
    <source>
        <dbReference type="Proteomes" id="UP000008898"/>
    </source>
</evidence>
<keyword evidence="2" id="KW-1185">Reference proteome</keyword>
<evidence type="ECO:0000313" key="1">
    <source>
        <dbReference type="EMBL" id="CAZ94510.1"/>
    </source>
</evidence>
<gene>
    <name evidence="1" type="ordered locus">zobellia_437</name>
</gene>
<reference evidence="1 2" key="2">
    <citation type="journal article" date="2012" name="Environ. Microbiol.">
        <title>Characterization of the first alginolytic operons in a marine bacterium: from their emergence in marine Flavobacteriia to their independent transfers to marine Proteobacteria and human gut Bacteroides.</title>
        <authorList>
            <person name="Thomas F."/>
            <person name="Barbeyron T."/>
            <person name="Tonon T."/>
            <person name="Genicot S."/>
            <person name="Czjzek M."/>
            <person name="Michel G."/>
        </authorList>
    </citation>
    <scope>NUCLEOTIDE SEQUENCE [LARGE SCALE GENOMIC DNA]</scope>
    <source>
        <strain evidence="2">DSM 12802 / CCUG 47099 / CIP 106680 / NCIMB 13871 / Dsij</strain>
    </source>
</reference>
<sequence length="246" mass="28748">MFNQERDLLLVLVLYKSRPVNWEGTLQSHWKKRLLLKLRNSNMRIIKFMSLVILFSCSSCSNNLNLANINFDANFEKTISSFKIEEKREINLKSDFKFARIEPLDHLEENRNNIIYSYFISPKENQITYNGIQLGDDIVEIRTVNDKPIGFRCSTSSTENTQELLAALEQKYGIGKLIYNFKGTQYYIWESDNKIIEFNKFSTSEGTAKEAEQGMLIILKTSALKKGQWPIYKPYLDKVKMPDIRD</sequence>
<reference evidence="2" key="1">
    <citation type="submission" date="2009-07" db="EMBL/GenBank/DDBJ databases">
        <title>Complete genome sequence of Zobellia galactanivorans Dsij.</title>
        <authorList>
            <consortium name="Genoscope - CEA"/>
        </authorList>
    </citation>
    <scope>NUCLEOTIDE SEQUENCE [LARGE SCALE GENOMIC DNA]</scope>
    <source>
        <strain evidence="2">DSM 12802 / CCUG 47099 / CIP 106680 / NCIMB 13871 / Dsij</strain>
    </source>
</reference>
<protein>
    <submittedName>
        <fullName evidence="1">Uncharacterized protein</fullName>
    </submittedName>
</protein>
<dbReference type="KEGG" id="zga:ZOBELLIA_437"/>
<accession>G0L9E4</accession>
<dbReference type="EMBL" id="FP476056">
    <property type="protein sequence ID" value="CAZ94510.1"/>
    <property type="molecule type" value="Genomic_DNA"/>
</dbReference>
<name>G0L9E4_ZOBGA</name>
<dbReference type="STRING" id="63186.ZOBELLIA_437"/>
<dbReference type="AlphaFoldDB" id="G0L9E4"/>
<organism evidence="1 2">
    <name type="scientific">Zobellia galactanivorans (strain DSM 12802 / CCUG 47099 / CIP 106680 / NCIMB 13871 / Dsij)</name>
    <dbReference type="NCBI Taxonomy" id="63186"/>
    <lineage>
        <taxon>Bacteria</taxon>
        <taxon>Pseudomonadati</taxon>
        <taxon>Bacteroidota</taxon>
        <taxon>Flavobacteriia</taxon>
        <taxon>Flavobacteriales</taxon>
        <taxon>Flavobacteriaceae</taxon>
        <taxon>Zobellia</taxon>
    </lineage>
</organism>